<evidence type="ECO:0000256" key="6">
    <source>
        <dbReference type="SAM" id="Phobius"/>
    </source>
</evidence>
<dbReference type="Pfam" id="PF02133">
    <property type="entry name" value="Transp_cyt_pur"/>
    <property type="match status" value="1"/>
</dbReference>
<proteinExistence type="inferred from homology"/>
<feature type="transmembrane region" description="Helical" evidence="6">
    <location>
        <begin position="296"/>
        <end position="316"/>
    </location>
</feature>
<dbReference type="AlphaFoldDB" id="A0A9P4QB30"/>
<keyword evidence="3 6" id="KW-0812">Transmembrane</keyword>
<evidence type="ECO:0000256" key="3">
    <source>
        <dbReference type="ARBA" id="ARBA00022692"/>
    </source>
</evidence>
<comment type="caution">
    <text evidence="7">The sequence shown here is derived from an EMBL/GenBank/DDBJ whole genome shotgun (WGS) entry which is preliminary data.</text>
</comment>
<dbReference type="PANTHER" id="PTHR30618:SF0">
    <property type="entry name" value="PURINE-URACIL PERMEASE NCS1"/>
    <property type="match status" value="1"/>
</dbReference>
<dbReference type="GO" id="GO:0015205">
    <property type="term" value="F:nucleobase transmembrane transporter activity"/>
    <property type="evidence" value="ECO:0007669"/>
    <property type="project" value="TreeGrafter"/>
</dbReference>
<evidence type="ECO:0000313" key="7">
    <source>
        <dbReference type="EMBL" id="KAF2722915.1"/>
    </source>
</evidence>
<name>A0A9P4QB30_9PEZI</name>
<dbReference type="Proteomes" id="UP000799441">
    <property type="component" value="Unassembled WGS sequence"/>
</dbReference>
<dbReference type="OrthoDB" id="2018619at2759"/>
<feature type="transmembrane region" description="Helical" evidence="6">
    <location>
        <begin position="411"/>
        <end position="435"/>
    </location>
</feature>
<evidence type="ECO:0008006" key="9">
    <source>
        <dbReference type="Google" id="ProtNLM"/>
    </source>
</evidence>
<comment type="similarity">
    <text evidence="2">Belongs to the purine-cytosine permease (2.A.39) family.</text>
</comment>
<evidence type="ECO:0000256" key="1">
    <source>
        <dbReference type="ARBA" id="ARBA00004141"/>
    </source>
</evidence>
<organism evidence="7 8">
    <name type="scientific">Polychaeton citri CBS 116435</name>
    <dbReference type="NCBI Taxonomy" id="1314669"/>
    <lineage>
        <taxon>Eukaryota</taxon>
        <taxon>Fungi</taxon>
        <taxon>Dikarya</taxon>
        <taxon>Ascomycota</taxon>
        <taxon>Pezizomycotina</taxon>
        <taxon>Dothideomycetes</taxon>
        <taxon>Dothideomycetidae</taxon>
        <taxon>Capnodiales</taxon>
        <taxon>Capnodiaceae</taxon>
        <taxon>Polychaeton</taxon>
    </lineage>
</organism>
<feature type="transmembrane region" description="Helical" evidence="6">
    <location>
        <begin position="259"/>
        <end position="276"/>
    </location>
</feature>
<feature type="transmembrane region" description="Helical" evidence="6">
    <location>
        <begin position="138"/>
        <end position="157"/>
    </location>
</feature>
<dbReference type="Gene3D" id="1.10.4160.10">
    <property type="entry name" value="Hydantoin permease"/>
    <property type="match status" value="1"/>
</dbReference>
<feature type="transmembrane region" description="Helical" evidence="6">
    <location>
        <begin position="387"/>
        <end position="405"/>
    </location>
</feature>
<dbReference type="GO" id="GO:0005886">
    <property type="term" value="C:plasma membrane"/>
    <property type="evidence" value="ECO:0007669"/>
    <property type="project" value="TreeGrafter"/>
</dbReference>
<sequence>MLRQRFNATKADLKRKTKPSGWVLPKETTSFADKDKWSNIDSDVTPVERRTWTSFTILGFWISDALNAQGWQSPSSIIAIGLTWREAIYCIILGSVIDVSMWEVMLTCRSIPLVLNGAIGAHLHICFPVAARSSFGFYFARFAVVTRMVTALFWHAIQTYTGSTAITQCIRVIWPSYLDIPNHIPASIGITTQQMISHLLFWSIQLPFLLTPPHKLKWFFAFKAVVVPVVCVATVIAMCKQAGGTGDIWKQEYEINGEARSWAILSSMMSIVGGWATMATNVPDFTRYLKRSRGVYWQAACLPFVHTMVGIFGILATSAARIIYGKYIWDPVALAAEWHSPAGKCGAFFVGFCWCVAQIGTNLSANVISFANDACSLCPKYINIRRGVLICTITAAWIMQPWQIVSSAQSLLNFMSGLATFLAPIAALTSVDYWIVKRRHIDVPSLYRRHARYRYWYGINWRAAVAMLVSIVPNMPGLAKAVNPSIKISSGIQHVYDINYLWGFSSAFFLYWLLSTIFPAKETLISASITDDLAVLHGVEGGEESIDEFGFDGLGEKKHPVEETIAV</sequence>
<reference evidence="7" key="1">
    <citation type="journal article" date="2020" name="Stud. Mycol.">
        <title>101 Dothideomycetes genomes: a test case for predicting lifestyles and emergence of pathogens.</title>
        <authorList>
            <person name="Haridas S."/>
            <person name="Albert R."/>
            <person name="Binder M."/>
            <person name="Bloem J."/>
            <person name="Labutti K."/>
            <person name="Salamov A."/>
            <person name="Andreopoulos B."/>
            <person name="Baker S."/>
            <person name="Barry K."/>
            <person name="Bills G."/>
            <person name="Bluhm B."/>
            <person name="Cannon C."/>
            <person name="Castanera R."/>
            <person name="Culley D."/>
            <person name="Daum C."/>
            <person name="Ezra D."/>
            <person name="Gonzalez J."/>
            <person name="Henrissat B."/>
            <person name="Kuo A."/>
            <person name="Liang C."/>
            <person name="Lipzen A."/>
            <person name="Lutzoni F."/>
            <person name="Magnuson J."/>
            <person name="Mondo S."/>
            <person name="Nolan M."/>
            <person name="Ohm R."/>
            <person name="Pangilinan J."/>
            <person name="Park H.-J."/>
            <person name="Ramirez L."/>
            <person name="Alfaro M."/>
            <person name="Sun H."/>
            <person name="Tritt A."/>
            <person name="Yoshinaga Y."/>
            <person name="Zwiers L.-H."/>
            <person name="Turgeon B."/>
            <person name="Goodwin S."/>
            <person name="Spatafora J."/>
            <person name="Crous P."/>
            <person name="Grigoriev I."/>
        </authorList>
    </citation>
    <scope>NUCLEOTIDE SEQUENCE</scope>
    <source>
        <strain evidence="7">CBS 116435</strain>
    </source>
</reference>
<keyword evidence="5 6" id="KW-0472">Membrane</keyword>
<evidence type="ECO:0000256" key="5">
    <source>
        <dbReference type="ARBA" id="ARBA00023136"/>
    </source>
</evidence>
<protein>
    <recommendedName>
        <fullName evidence="9">Allantoin permease</fullName>
    </recommendedName>
</protein>
<dbReference type="InterPro" id="IPR045225">
    <property type="entry name" value="Uracil/uridine/allantoin_perm"/>
</dbReference>
<evidence type="ECO:0000313" key="8">
    <source>
        <dbReference type="Proteomes" id="UP000799441"/>
    </source>
</evidence>
<dbReference type="CDD" id="cd11482">
    <property type="entry name" value="SLC-NCS1sbd_NRT1-like"/>
    <property type="match status" value="1"/>
</dbReference>
<dbReference type="EMBL" id="MU003779">
    <property type="protein sequence ID" value="KAF2722915.1"/>
    <property type="molecule type" value="Genomic_DNA"/>
</dbReference>
<keyword evidence="4 6" id="KW-1133">Transmembrane helix</keyword>
<feature type="transmembrane region" description="Helical" evidence="6">
    <location>
        <begin position="218"/>
        <end position="239"/>
    </location>
</feature>
<dbReference type="PANTHER" id="PTHR30618">
    <property type="entry name" value="NCS1 FAMILY PURINE/PYRIMIDINE TRANSPORTER"/>
    <property type="match status" value="1"/>
</dbReference>
<feature type="transmembrane region" description="Helical" evidence="6">
    <location>
        <begin position="495"/>
        <end position="514"/>
    </location>
</feature>
<feature type="transmembrane region" description="Helical" evidence="6">
    <location>
        <begin position="455"/>
        <end position="475"/>
    </location>
</feature>
<accession>A0A9P4QB30</accession>
<gene>
    <name evidence="7" type="ORF">K431DRAFT_345114</name>
</gene>
<evidence type="ECO:0000256" key="4">
    <source>
        <dbReference type="ARBA" id="ARBA00022989"/>
    </source>
</evidence>
<dbReference type="InterPro" id="IPR001248">
    <property type="entry name" value="Pur-cyt_permease"/>
</dbReference>
<keyword evidence="8" id="KW-1185">Reference proteome</keyword>
<comment type="subcellular location">
    <subcellularLocation>
        <location evidence="1">Membrane</location>
        <topology evidence="1">Multi-pass membrane protein</topology>
    </subcellularLocation>
</comment>
<evidence type="ECO:0000256" key="2">
    <source>
        <dbReference type="ARBA" id="ARBA00008974"/>
    </source>
</evidence>